<sequence length="166" mass="17881">MAVANGEAMDQHAQAAERSKTFGERLMSWLGRLHSLVVHFPIAMFVGALGVELFGLWRGKRDYGQATHVMLIVGAVGAVAAALLGWFAGGFYMTDRNSVLMVHRWLGTAIAVAGLLLLYLSATARRAPEKPRTVYWALLGGMTVAIAIQGYIGGSFMHGGMSHMAF</sequence>
<dbReference type="Proteomes" id="UP000439522">
    <property type="component" value="Unassembled WGS sequence"/>
</dbReference>
<keyword evidence="1" id="KW-0812">Transmembrane</keyword>
<feature type="transmembrane region" description="Helical" evidence="1">
    <location>
        <begin position="105"/>
        <end position="122"/>
    </location>
</feature>
<gene>
    <name evidence="3" type="ORF">GRI40_12980</name>
</gene>
<dbReference type="AlphaFoldDB" id="A0A6I4THQ1"/>
<feature type="domain" description="DUF2231" evidence="2">
    <location>
        <begin position="33"/>
        <end position="155"/>
    </location>
</feature>
<evidence type="ECO:0000259" key="2">
    <source>
        <dbReference type="Pfam" id="PF09990"/>
    </source>
</evidence>
<accession>A0A6I4THQ1</accession>
<feature type="transmembrane region" description="Helical" evidence="1">
    <location>
        <begin position="36"/>
        <end position="57"/>
    </location>
</feature>
<evidence type="ECO:0000313" key="4">
    <source>
        <dbReference type="Proteomes" id="UP000439522"/>
    </source>
</evidence>
<feature type="transmembrane region" description="Helical" evidence="1">
    <location>
        <begin position="69"/>
        <end position="93"/>
    </location>
</feature>
<feature type="transmembrane region" description="Helical" evidence="1">
    <location>
        <begin position="134"/>
        <end position="152"/>
    </location>
</feature>
<evidence type="ECO:0000313" key="3">
    <source>
        <dbReference type="EMBL" id="MXO76127.1"/>
    </source>
</evidence>
<dbReference type="Pfam" id="PF09990">
    <property type="entry name" value="DUF2231"/>
    <property type="match status" value="1"/>
</dbReference>
<keyword evidence="4" id="KW-1185">Reference proteome</keyword>
<name>A0A6I4THQ1_9SPHN</name>
<keyword evidence="1" id="KW-0472">Membrane</keyword>
<comment type="caution">
    <text evidence="3">The sequence shown here is derived from an EMBL/GenBank/DDBJ whole genome shotgun (WGS) entry which is preliminary data.</text>
</comment>
<keyword evidence="1" id="KW-1133">Transmembrane helix</keyword>
<dbReference type="InterPro" id="IPR019251">
    <property type="entry name" value="DUF2231_TM"/>
</dbReference>
<reference evidence="3 4" key="1">
    <citation type="submission" date="2019-12" db="EMBL/GenBank/DDBJ databases">
        <title>Genomic-based taxomic classification of the family Erythrobacteraceae.</title>
        <authorList>
            <person name="Xu L."/>
        </authorList>
    </citation>
    <scope>NUCLEOTIDE SEQUENCE [LARGE SCALE GENOMIC DNA]</scope>
    <source>
        <strain evidence="3 4">100921-2</strain>
    </source>
</reference>
<proteinExistence type="predicted"/>
<dbReference type="EMBL" id="WTZA01000002">
    <property type="protein sequence ID" value="MXO76127.1"/>
    <property type="molecule type" value="Genomic_DNA"/>
</dbReference>
<dbReference type="OrthoDB" id="7500556at2"/>
<protein>
    <recommendedName>
        <fullName evidence="2">DUF2231 domain-containing protein</fullName>
    </recommendedName>
</protein>
<organism evidence="3 4">
    <name type="scientific">Tsuneonella aeria</name>
    <dbReference type="NCBI Taxonomy" id="1837929"/>
    <lineage>
        <taxon>Bacteria</taxon>
        <taxon>Pseudomonadati</taxon>
        <taxon>Pseudomonadota</taxon>
        <taxon>Alphaproteobacteria</taxon>
        <taxon>Sphingomonadales</taxon>
        <taxon>Erythrobacteraceae</taxon>
        <taxon>Tsuneonella</taxon>
    </lineage>
</organism>
<evidence type="ECO:0000256" key="1">
    <source>
        <dbReference type="SAM" id="Phobius"/>
    </source>
</evidence>